<reference evidence="1 2" key="1">
    <citation type="submission" date="2007-07" db="EMBL/GenBank/DDBJ databases">
        <title>Complete sequence of Fervidobacterium nodosum Rt17-B1.</title>
        <authorList>
            <consortium name="US DOE Joint Genome Institute"/>
            <person name="Copeland A."/>
            <person name="Lucas S."/>
            <person name="Lapidus A."/>
            <person name="Barry K."/>
            <person name="Glavina del Rio T."/>
            <person name="Dalin E."/>
            <person name="Tice H."/>
            <person name="Pitluck S."/>
            <person name="Saunders E."/>
            <person name="Brettin T."/>
            <person name="Bruce D."/>
            <person name="Detter J.C."/>
            <person name="Han C."/>
            <person name="Schmutz J."/>
            <person name="Larimer F."/>
            <person name="Land M."/>
            <person name="Hauser L."/>
            <person name="Kyrpides N."/>
            <person name="Mikhailova N."/>
            <person name="Nelson K."/>
            <person name="Gogarten J.P."/>
            <person name="Noll K."/>
            <person name="Richardson P."/>
        </authorList>
    </citation>
    <scope>NUCLEOTIDE SEQUENCE [LARGE SCALE GENOMIC DNA]</scope>
    <source>
        <strain evidence="2">ATCC 35602 / DSM 5306 / Rt17-B1</strain>
    </source>
</reference>
<proteinExistence type="predicted"/>
<dbReference type="EMBL" id="CP000771">
    <property type="protein sequence ID" value="ABS61170.1"/>
    <property type="molecule type" value="Genomic_DNA"/>
</dbReference>
<gene>
    <name evidence="1" type="ordered locus">Fnod_1323</name>
</gene>
<dbReference type="HOGENOM" id="CLU_1501364_0_0_0"/>
<organism evidence="1 2">
    <name type="scientific">Fervidobacterium nodosum (strain ATCC 35602 / DSM 5306 / Rt17-B1)</name>
    <dbReference type="NCBI Taxonomy" id="381764"/>
    <lineage>
        <taxon>Bacteria</taxon>
        <taxon>Thermotogati</taxon>
        <taxon>Thermotogota</taxon>
        <taxon>Thermotogae</taxon>
        <taxon>Thermotogales</taxon>
        <taxon>Fervidobacteriaceae</taxon>
        <taxon>Fervidobacterium</taxon>
    </lineage>
</organism>
<dbReference type="Proteomes" id="UP000002415">
    <property type="component" value="Chromosome"/>
</dbReference>
<accession>A7HMN7</accession>
<protein>
    <submittedName>
        <fullName evidence="1">Uncharacterized protein</fullName>
    </submittedName>
</protein>
<dbReference type="AlphaFoldDB" id="A7HMN7"/>
<dbReference type="eggNOG" id="ENOG5033S7I">
    <property type="taxonomic scope" value="Bacteria"/>
</dbReference>
<reference evidence="1 2" key="2">
    <citation type="journal article" date="2009" name="Proc. Natl. Acad. Sci. U.S.A.">
        <title>On the chimeric nature, thermophilic origin, and phylogenetic placement of the Thermotogales.</title>
        <authorList>
            <person name="Zhaxybayeva O."/>
            <person name="Swithers K.S."/>
            <person name="Lapierre P."/>
            <person name="Fournier G.P."/>
            <person name="Bickhart D.M."/>
            <person name="DeBoy R.T."/>
            <person name="Nelson K.E."/>
            <person name="Nesbo C.L."/>
            <person name="Doolittle W.F."/>
            <person name="Gogarten J.P."/>
            <person name="Noll K.M."/>
        </authorList>
    </citation>
    <scope>NUCLEOTIDE SEQUENCE [LARGE SCALE GENOMIC DNA]</scope>
    <source>
        <strain evidence="2">ATCC 35602 / DSM 5306 / Rt17-B1</strain>
    </source>
</reference>
<keyword evidence="2" id="KW-1185">Reference proteome</keyword>
<evidence type="ECO:0000313" key="1">
    <source>
        <dbReference type="EMBL" id="ABS61170.1"/>
    </source>
</evidence>
<name>A7HMN7_FERNB</name>
<evidence type="ECO:0000313" key="2">
    <source>
        <dbReference type="Proteomes" id="UP000002415"/>
    </source>
</evidence>
<sequence>MINDGTFGLYVFSTFENLPSSTPSSYVYTVKSNLNDETKMLILASMKNNNSHIVFENQKVIDQFAYALNWYGNVLWLDYGVLVTYQKAKYLIVDKILEDGVHLKWPFVYTTSLSLVYQVPSSSLIVHNYTAFETENRSTFKLPVEGLGEVEIEEKVPSIFEDVFGAEYQIGNNGLECRI</sequence>
<dbReference type="KEGG" id="fno:Fnod_1323"/>
<dbReference type="RefSeq" id="WP_011994479.1">
    <property type="nucleotide sequence ID" value="NC_009718.1"/>
</dbReference>